<sequence>MYSTQYPATLFRPSEYEAVTSVCTLCLRLSLSGNSGKQLSRTFRDASESSGSPEPAQEATVSDNLKAVWYTWSSASHLYGFAKYRRRELKALLECSQDLLQQISDYTAKNEATSEVKVVIVHIQHTFQSVKDLVTIVGEKEFLWNLMNGVRLDDESAQSERSLENIYSLLPSEIFVPKKHETVAIKWMHVEDGRMLSREQRQEFYHDLRTWSELRHPNVLPFYGACLEAEIPYLLMKYCLFGTVDRYLEKYPDADRMKLAHNITSGLTYLHSQNIIHADIKGVSGLIRIIPQPCPNRLLPVSLGPIRRLRRSSFVVLQATGATFRTPLASSV</sequence>
<proteinExistence type="predicted"/>
<dbReference type="Proteomes" id="UP001148662">
    <property type="component" value="Unassembled WGS sequence"/>
</dbReference>
<gene>
    <name evidence="1" type="ORF">NM688_g7511</name>
</gene>
<name>A0ACC1S4H8_9APHY</name>
<keyword evidence="2" id="KW-1185">Reference proteome</keyword>
<protein>
    <submittedName>
        <fullName evidence="1">Uncharacterized protein</fullName>
    </submittedName>
</protein>
<evidence type="ECO:0000313" key="2">
    <source>
        <dbReference type="Proteomes" id="UP001148662"/>
    </source>
</evidence>
<organism evidence="1 2">
    <name type="scientific">Phlebia brevispora</name>
    <dbReference type="NCBI Taxonomy" id="194682"/>
    <lineage>
        <taxon>Eukaryota</taxon>
        <taxon>Fungi</taxon>
        <taxon>Dikarya</taxon>
        <taxon>Basidiomycota</taxon>
        <taxon>Agaricomycotina</taxon>
        <taxon>Agaricomycetes</taxon>
        <taxon>Polyporales</taxon>
        <taxon>Meruliaceae</taxon>
        <taxon>Phlebia</taxon>
    </lineage>
</organism>
<evidence type="ECO:0000313" key="1">
    <source>
        <dbReference type="EMBL" id="KAJ3531868.1"/>
    </source>
</evidence>
<accession>A0ACC1S4H8</accession>
<dbReference type="EMBL" id="JANHOG010001770">
    <property type="protein sequence ID" value="KAJ3531868.1"/>
    <property type="molecule type" value="Genomic_DNA"/>
</dbReference>
<comment type="caution">
    <text evidence="1">The sequence shown here is derived from an EMBL/GenBank/DDBJ whole genome shotgun (WGS) entry which is preliminary data.</text>
</comment>
<reference evidence="1" key="1">
    <citation type="submission" date="2022-07" db="EMBL/GenBank/DDBJ databases">
        <title>Genome Sequence of Phlebia brevispora.</title>
        <authorList>
            <person name="Buettner E."/>
        </authorList>
    </citation>
    <scope>NUCLEOTIDE SEQUENCE</scope>
    <source>
        <strain evidence="1">MPL23</strain>
    </source>
</reference>